<organism evidence="1 2">
    <name type="scientific">Paspalum vaginatum</name>
    <name type="common">seashore paspalum</name>
    <dbReference type="NCBI Taxonomy" id="158149"/>
    <lineage>
        <taxon>Eukaryota</taxon>
        <taxon>Viridiplantae</taxon>
        <taxon>Streptophyta</taxon>
        <taxon>Embryophyta</taxon>
        <taxon>Tracheophyta</taxon>
        <taxon>Spermatophyta</taxon>
        <taxon>Magnoliopsida</taxon>
        <taxon>Liliopsida</taxon>
        <taxon>Poales</taxon>
        <taxon>Poaceae</taxon>
        <taxon>PACMAD clade</taxon>
        <taxon>Panicoideae</taxon>
        <taxon>Andropogonodae</taxon>
        <taxon>Paspaleae</taxon>
        <taxon>Paspalinae</taxon>
        <taxon>Paspalum</taxon>
    </lineage>
</organism>
<dbReference type="OrthoDB" id="10543527at2759"/>
<evidence type="ECO:0000313" key="1">
    <source>
        <dbReference type="EMBL" id="KAJ1256869.1"/>
    </source>
</evidence>
<dbReference type="AlphaFoldDB" id="A0A9W8CEW8"/>
<evidence type="ECO:0000313" key="2">
    <source>
        <dbReference type="Proteomes" id="UP001164776"/>
    </source>
</evidence>
<name>A0A9W8CEW8_9POAL</name>
<keyword evidence="2" id="KW-1185">Reference proteome</keyword>
<proteinExistence type="predicted"/>
<accession>A0A9W8CEW8</accession>
<gene>
    <name evidence="1" type="ORF">BS78_K278300</name>
</gene>
<comment type="caution">
    <text evidence="1">The sequence shown here is derived from an EMBL/GenBank/DDBJ whole genome shotgun (WGS) entry which is preliminary data.</text>
</comment>
<dbReference type="Proteomes" id="UP001164776">
    <property type="component" value="Unassembled WGS sequence"/>
</dbReference>
<dbReference type="EMBL" id="MU629462">
    <property type="protein sequence ID" value="KAJ1256869.1"/>
    <property type="molecule type" value="Genomic_DNA"/>
</dbReference>
<reference evidence="1 2" key="1">
    <citation type="submission" date="2022-10" db="EMBL/GenBank/DDBJ databases">
        <title>WGS assembly of Paspalum vaginatum 540-79.</title>
        <authorList>
            <person name="Sun G."/>
            <person name="Wase N."/>
            <person name="Shu S."/>
            <person name="Jenkins J."/>
            <person name="Zhou B."/>
            <person name="Torres-Rodriguez J."/>
            <person name="Chen C."/>
            <person name="Sandor L."/>
            <person name="Plott C."/>
            <person name="Yoshinga Y."/>
            <person name="Daum C."/>
            <person name="Qi P."/>
            <person name="Barry K."/>
            <person name="Lipzen A."/>
            <person name="Berry L."/>
            <person name="Pedersen C."/>
            <person name="Gottilla T."/>
            <person name="Foltz A."/>
            <person name="Yu H."/>
            <person name="O'Malley R."/>
            <person name="Zhang C."/>
            <person name="Devos K."/>
            <person name="Sigmon B."/>
            <person name="Yu B."/>
            <person name="Obata T."/>
            <person name="Schmutz J."/>
            <person name="Schnable J."/>
        </authorList>
    </citation>
    <scope>NUCLEOTIDE SEQUENCE [LARGE SCALE GENOMIC DNA]</scope>
    <source>
        <strain evidence="2">cv. 540-79</strain>
    </source>
</reference>
<sequence>MPTWLLLMLMSRNSGLRMVSSSTAKMWFVVLPLFWLLKRPRNWLGDAADRFLMGATKKASPLPLTVTS</sequence>
<protein>
    <submittedName>
        <fullName evidence="1">Uncharacterized protein</fullName>
    </submittedName>
</protein>